<dbReference type="Pfam" id="PF04672">
    <property type="entry name" value="Methyltransf_19"/>
    <property type="match status" value="1"/>
</dbReference>
<sequence>MEWAAKRSADQRPPVDLRTDVPHSARIYDYLLGGRDNFAADRDAAGSITADWPNLPKSMRANRDFMCRVTRFLAERGYRQFLDVGTGLPTSPNLHEVAQSVDPGSRVLYVDNDPIVLVHARALLTSTPEGRTAYVDADLHQPSAILGSAEFAETFDLDEPVVLSLLAIVHFIPDDDEAIELVRRMVEPLPSGSALALSMTTEVSAPDEVRRGVAAYNANGIPLKSRTKAEVERFFDGMDVLDPGVVLVNHWHPDAEARRTADEHVHMYGAVAVKP</sequence>
<dbReference type="EMBL" id="FNVB01000004">
    <property type="protein sequence ID" value="SEG69917.1"/>
    <property type="molecule type" value="Genomic_DNA"/>
</dbReference>
<proteinExistence type="predicted"/>
<organism evidence="1 4">
    <name type="scientific">Saccharopolyspora kobensis</name>
    <dbReference type="NCBI Taxonomy" id="146035"/>
    <lineage>
        <taxon>Bacteria</taxon>
        <taxon>Bacillati</taxon>
        <taxon>Actinomycetota</taxon>
        <taxon>Actinomycetes</taxon>
        <taxon>Pseudonocardiales</taxon>
        <taxon>Pseudonocardiaceae</taxon>
        <taxon>Saccharopolyspora</taxon>
    </lineage>
</organism>
<gene>
    <name evidence="1" type="ORF">SAMN02982929_03269</name>
    <name evidence="2" type="ORF">SAMN05216506_101511</name>
</gene>
<evidence type="ECO:0000313" key="2">
    <source>
        <dbReference type="EMBL" id="SFC33802.1"/>
    </source>
</evidence>
<dbReference type="GO" id="GO:0032259">
    <property type="term" value="P:methylation"/>
    <property type="evidence" value="ECO:0007669"/>
    <property type="project" value="UniProtKB-KW"/>
</dbReference>
<dbReference type="EMBL" id="FOME01000001">
    <property type="protein sequence ID" value="SFC33802.1"/>
    <property type="molecule type" value="Genomic_DNA"/>
</dbReference>
<keyword evidence="1" id="KW-0808">Transferase</keyword>
<protein>
    <submittedName>
        <fullName evidence="1">S-adenosyl methyltransferase</fullName>
    </submittedName>
</protein>
<accession>A0A1I1IDM8</accession>
<dbReference type="SMR" id="A0A1H6CAW7"/>
<keyword evidence="3" id="KW-1185">Reference proteome</keyword>
<dbReference type="RefSeq" id="WP_093345539.1">
    <property type="nucleotide sequence ID" value="NZ_FNVB01000004.1"/>
</dbReference>
<dbReference type="Gene3D" id="3.40.50.150">
    <property type="entry name" value="Vaccinia Virus protein VP39"/>
    <property type="match status" value="1"/>
</dbReference>
<keyword evidence="1" id="KW-0489">Methyltransferase</keyword>
<dbReference type="GO" id="GO:0008168">
    <property type="term" value="F:methyltransferase activity"/>
    <property type="evidence" value="ECO:0007669"/>
    <property type="project" value="UniProtKB-KW"/>
</dbReference>
<dbReference type="InterPro" id="IPR006764">
    <property type="entry name" value="SAM_dep_MeTrfase_SAV2177_type"/>
</dbReference>
<dbReference type="PIRSF" id="PIRSF017393">
    <property type="entry name" value="MTase_SAV2177"/>
    <property type="match status" value="1"/>
</dbReference>
<evidence type="ECO:0000313" key="4">
    <source>
        <dbReference type="Proteomes" id="UP000236729"/>
    </source>
</evidence>
<dbReference type="Proteomes" id="UP000199690">
    <property type="component" value="Unassembled WGS sequence"/>
</dbReference>
<accession>A0A1H6CAW7</accession>
<dbReference type="Proteomes" id="UP000236729">
    <property type="component" value="Unassembled WGS sequence"/>
</dbReference>
<dbReference type="SUPFAM" id="SSF53335">
    <property type="entry name" value="S-adenosyl-L-methionine-dependent methyltransferases"/>
    <property type="match status" value="1"/>
</dbReference>
<reference evidence="3 4" key="2">
    <citation type="submission" date="2016-10" db="EMBL/GenBank/DDBJ databases">
        <authorList>
            <person name="Varghese N."/>
            <person name="Submissions S."/>
        </authorList>
    </citation>
    <scope>NUCLEOTIDE SEQUENCE [LARGE SCALE GENOMIC DNA]</scope>
    <source>
        <strain evidence="4">ATCC 20501</strain>
        <strain evidence="2 3">CGMCC 4.3529</strain>
    </source>
</reference>
<evidence type="ECO:0000313" key="1">
    <source>
        <dbReference type="EMBL" id="SEG69917.1"/>
    </source>
</evidence>
<dbReference type="AlphaFoldDB" id="A0A1H6CAW7"/>
<evidence type="ECO:0000313" key="3">
    <source>
        <dbReference type="Proteomes" id="UP000199690"/>
    </source>
</evidence>
<reference evidence="1" key="1">
    <citation type="submission" date="2016-10" db="EMBL/GenBank/DDBJ databases">
        <authorList>
            <person name="de Groot N.N."/>
        </authorList>
    </citation>
    <scope>NUCLEOTIDE SEQUENCE [LARGE SCALE GENOMIC DNA]</scope>
    <source>
        <strain evidence="1">ATCC 20501</strain>
    </source>
</reference>
<dbReference type="InterPro" id="IPR029063">
    <property type="entry name" value="SAM-dependent_MTases_sf"/>
</dbReference>
<name>A0A1H6CAW7_9PSEU</name>